<feature type="transmembrane region" description="Helical" evidence="6">
    <location>
        <begin position="213"/>
        <end position="232"/>
    </location>
</feature>
<dbReference type="AlphaFoldDB" id="A0A9X4NU40"/>
<dbReference type="GO" id="GO:0016020">
    <property type="term" value="C:membrane"/>
    <property type="evidence" value="ECO:0007669"/>
    <property type="project" value="UniProtKB-SubCell"/>
</dbReference>
<feature type="transmembrane region" description="Helical" evidence="6">
    <location>
        <begin position="56"/>
        <end position="84"/>
    </location>
</feature>
<dbReference type="GO" id="GO:0055085">
    <property type="term" value="P:transmembrane transport"/>
    <property type="evidence" value="ECO:0007669"/>
    <property type="project" value="TreeGrafter"/>
</dbReference>
<feature type="transmembrane region" description="Helical" evidence="6">
    <location>
        <begin position="12"/>
        <end position="44"/>
    </location>
</feature>
<evidence type="ECO:0000256" key="5">
    <source>
        <dbReference type="ARBA" id="ARBA00023136"/>
    </source>
</evidence>
<keyword evidence="8" id="KW-1185">Reference proteome</keyword>
<proteinExistence type="inferred from homology"/>
<feature type="transmembrane region" description="Helical" evidence="6">
    <location>
        <begin position="270"/>
        <end position="287"/>
    </location>
</feature>
<evidence type="ECO:0000256" key="2">
    <source>
        <dbReference type="ARBA" id="ARBA00009773"/>
    </source>
</evidence>
<dbReference type="InterPro" id="IPR002549">
    <property type="entry name" value="AI-2E-like"/>
</dbReference>
<comment type="subcellular location">
    <subcellularLocation>
        <location evidence="1">Membrane</location>
        <topology evidence="1">Multi-pass membrane protein</topology>
    </subcellularLocation>
</comment>
<feature type="transmembrane region" description="Helical" evidence="6">
    <location>
        <begin position="307"/>
        <end position="337"/>
    </location>
</feature>
<feature type="transmembrane region" description="Helical" evidence="6">
    <location>
        <begin position="238"/>
        <end position="263"/>
    </location>
</feature>
<keyword evidence="3 6" id="KW-0812">Transmembrane</keyword>
<dbReference type="PANTHER" id="PTHR21716:SF64">
    <property type="entry name" value="AI-2 TRANSPORT PROTEIN TQSA"/>
    <property type="match status" value="1"/>
</dbReference>
<organism evidence="7 8">
    <name type="scientific">Hydrogenophaga taeniospiralis CCUG 15921</name>
    <dbReference type="NCBI Taxonomy" id="1281780"/>
    <lineage>
        <taxon>Bacteria</taxon>
        <taxon>Pseudomonadati</taxon>
        <taxon>Pseudomonadota</taxon>
        <taxon>Betaproteobacteria</taxon>
        <taxon>Burkholderiales</taxon>
        <taxon>Comamonadaceae</taxon>
        <taxon>Hydrogenophaga</taxon>
    </lineage>
</organism>
<dbReference type="Pfam" id="PF01594">
    <property type="entry name" value="AI-2E_transport"/>
    <property type="match status" value="1"/>
</dbReference>
<dbReference type="OrthoDB" id="5792512at2"/>
<name>A0A9X4NU40_9BURK</name>
<accession>A0A9X4NU40</accession>
<protein>
    <recommendedName>
        <fullName evidence="9">AI-2E family transporter</fullName>
    </recommendedName>
</protein>
<sequence length="371" mass="39741">MTFTPNQIRAATWGLIALVIWLLLSLLAPVLMPFLLAAVLAYALHPLVERLKARRVPRWLGAGLAISLLSLVLVAVALLIVPVITKQVPLLREQVPALFDSVNTRLVPLLARFGIELQVDVALVRGWMQKLISGHEGELIDGLLSSLRIGGSALAAVFGNLILAPIVAYYLLLDWTNLVERSKGLIPPRWRASVQNFLDETDGVLGQYLRGQLLVMGVLAVFYTVGLALVGLKLALPIGVFTGLAVFVPYLGFGLGLVLGLLAAVLQFQTVTGVALVALVYTVGQVVESMYVTPRLLGERIGLHPIAVIFALMAFGHLFGFVGILVALPVSAVLLVAMRRAKGGYMSSSLYLEGSLPTSPVQPVPAQDDPA</sequence>
<keyword evidence="5 6" id="KW-0472">Membrane</keyword>
<keyword evidence="4 6" id="KW-1133">Transmembrane helix</keyword>
<comment type="caution">
    <text evidence="7">The sequence shown here is derived from an EMBL/GenBank/DDBJ whole genome shotgun (WGS) entry which is preliminary data.</text>
</comment>
<evidence type="ECO:0000313" key="8">
    <source>
        <dbReference type="Proteomes" id="UP001152876"/>
    </source>
</evidence>
<evidence type="ECO:0000256" key="4">
    <source>
        <dbReference type="ARBA" id="ARBA00022989"/>
    </source>
</evidence>
<dbReference type="Proteomes" id="UP001152876">
    <property type="component" value="Unassembled WGS sequence"/>
</dbReference>
<gene>
    <name evidence="7" type="ORF">H010_13686</name>
</gene>
<dbReference type="PANTHER" id="PTHR21716">
    <property type="entry name" value="TRANSMEMBRANE PROTEIN"/>
    <property type="match status" value="1"/>
</dbReference>
<dbReference type="EMBL" id="AOGK01000011">
    <property type="protein sequence ID" value="MDG5976311.1"/>
    <property type="molecule type" value="Genomic_DNA"/>
</dbReference>
<feature type="transmembrane region" description="Helical" evidence="6">
    <location>
        <begin position="153"/>
        <end position="173"/>
    </location>
</feature>
<reference evidence="7" key="1">
    <citation type="submission" date="2013-01" db="EMBL/GenBank/DDBJ databases">
        <title>Genome draft of Hydrogenophaga taeniospiralis 2K1.</title>
        <authorList>
            <person name="Gomila M."/>
            <person name="Lalucat J."/>
        </authorList>
    </citation>
    <scope>NUCLEOTIDE SEQUENCE</scope>
    <source>
        <strain evidence="7">CCUG 15921</strain>
    </source>
</reference>
<dbReference type="RefSeq" id="WP_068174142.1">
    <property type="nucleotide sequence ID" value="NZ_AOGK01000011.1"/>
</dbReference>
<evidence type="ECO:0000256" key="3">
    <source>
        <dbReference type="ARBA" id="ARBA00022692"/>
    </source>
</evidence>
<evidence type="ECO:0008006" key="9">
    <source>
        <dbReference type="Google" id="ProtNLM"/>
    </source>
</evidence>
<comment type="similarity">
    <text evidence="2">Belongs to the autoinducer-2 exporter (AI-2E) (TC 2.A.86) family.</text>
</comment>
<evidence type="ECO:0000256" key="6">
    <source>
        <dbReference type="SAM" id="Phobius"/>
    </source>
</evidence>
<evidence type="ECO:0000256" key="1">
    <source>
        <dbReference type="ARBA" id="ARBA00004141"/>
    </source>
</evidence>
<evidence type="ECO:0000313" key="7">
    <source>
        <dbReference type="EMBL" id="MDG5976311.1"/>
    </source>
</evidence>